<keyword evidence="8" id="KW-1185">Reference proteome</keyword>
<name>A0ABX0X979_9BACT</name>
<evidence type="ECO:0000256" key="3">
    <source>
        <dbReference type="ARBA" id="ARBA00022692"/>
    </source>
</evidence>
<feature type="transmembrane region" description="Helical" evidence="6">
    <location>
        <begin position="149"/>
        <end position="174"/>
    </location>
</feature>
<keyword evidence="4 6" id="KW-1133">Transmembrane helix</keyword>
<feature type="transmembrane region" description="Helical" evidence="6">
    <location>
        <begin position="77"/>
        <end position="95"/>
    </location>
</feature>
<dbReference type="EMBL" id="JAATJH010000002">
    <property type="protein sequence ID" value="NJC25815.1"/>
    <property type="molecule type" value="Genomic_DNA"/>
</dbReference>
<keyword evidence="3 6" id="KW-0812">Transmembrane</keyword>
<feature type="transmembrane region" description="Helical" evidence="6">
    <location>
        <begin position="283"/>
        <end position="302"/>
    </location>
</feature>
<evidence type="ECO:0000313" key="8">
    <source>
        <dbReference type="Proteomes" id="UP000770785"/>
    </source>
</evidence>
<protein>
    <submittedName>
        <fullName evidence="7">Ion transporter superfamily protein YfcC</fullName>
    </submittedName>
</protein>
<reference evidence="7 8" key="1">
    <citation type="submission" date="2020-03" db="EMBL/GenBank/DDBJ databases">
        <title>Genomic Encyclopedia of Type Strains, Phase IV (KMG-IV): sequencing the most valuable type-strain genomes for metagenomic binning, comparative biology and taxonomic classification.</title>
        <authorList>
            <person name="Goeker M."/>
        </authorList>
    </citation>
    <scope>NUCLEOTIDE SEQUENCE [LARGE SCALE GENOMIC DNA]</scope>
    <source>
        <strain evidence="7 8">DSM 105096</strain>
    </source>
</reference>
<keyword evidence="5 6" id="KW-0472">Membrane</keyword>
<dbReference type="RefSeq" id="WP_168036592.1">
    <property type="nucleotide sequence ID" value="NZ_JAATJH010000002.1"/>
</dbReference>
<evidence type="ECO:0000256" key="2">
    <source>
        <dbReference type="ARBA" id="ARBA00022475"/>
    </source>
</evidence>
<feature type="transmembrane region" description="Helical" evidence="6">
    <location>
        <begin position="119"/>
        <end position="137"/>
    </location>
</feature>
<dbReference type="InterPro" id="IPR018385">
    <property type="entry name" value="C4_dicarb_anaerob_car-like"/>
</dbReference>
<feature type="transmembrane region" description="Helical" evidence="6">
    <location>
        <begin position="194"/>
        <end position="215"/>
    </location>
</feature>
<feature type="transmembrane region" description="Helical" evidence="6">
    <location>
        <begin position="440"/>
        <end position="463"/>
    </location>
</feature>
<gene>
    <name evidence="7" type="ORF">GGR27_001314</name>
</gene>
<evidence type="ECO:0000313" key="7">
    <source>
        <dbReference type="EMBL" id="NJC25815.1"/>
    </source>
</evidence>
<comment type="subcellular location">
    <subcellularLocation>
        <location evidence="1">Cell membrane</location>
        <topology evidence="1">Multi-pass membrane protein</topology>
    </subcellularLocation>
</comment>
<dbReference type="InterPro" id="IPR051679">
    <property type="entry name" value="DASS-Related_Transporters"/>
</dbReference>
<evidence type="ECO:0000256" key="6">
    <source>
        <dbReference type="SAM" id="Phobius"/>
    </source>
</evidence>
<dbReference type="PANTHER" id="PTHR43652:SF6">
    <property type="entry name" value="ARGININE REPRESSOR"/>
    <property type="match status" value="1"/>
</dbReference>
<organism evidence="7 8">
    <name type="scientific">Neolewinella antarctica</name>
    <dbReference type="NCBI Taxonomy" id="442734"/>
    <lineage>
        <taxon>Bacteria</taxon>
        <taxon>Pseudomonadati</taxon>
        <taxon>Bacteroidota</taxon>
        <taxon>Saprospiria</taxon>
        <taxon>Saprospirales</taxon>
        <taxon>Lewinellaceae</taxon>
        <taxon>Neolewinella</taxon>
    </lineage>
</organism>
<feature type="transmembrane region" description="Helical" evidence="6">
    <location>
        <begin position="256"/>
        <end position="277"/>
    </location>
</feature>
<comment type="caution">
    <text evidence="7">The sequence shown here is derived from an EMBL/GenBank/DDBJ whole genome shotgun (WGS) entry which is preliminary data.</text>
</comment>
<evidence type="ECO:0000256" key="4">
    <source>
        <dbReference type="ARBA" id="ARBA00022989"/>
    </source>
</evidence>
<feature type="transmembrane region" description="Helical" evidence="6">
    <location>
        <begin position="12"/>
        <end position="33"/>
    </location>
</feature>
<keyword evidence="2" id="KW-1003">Cell membrane</keyword>
<proteinExistence type="predicted"/>
<dbReference type="Pfam" id="PF03606">
    <property type="entry name" value="DcuC"/>
    <property type="match status" value="1"/>
</dbReference>
<dbReference type="Proteomes" id="UP000770785">
    <property type="component" value="Unassembled WGS sequence"/>
</dbReference>
<evidence type="ECO:0000256" key="5">
    <source>
        <dbReference type="ARBA" id="ARBA00023136"/>
    </source>
</evidence>
<dbReference type="PANTHER" id="PTHR43652">
    <property type="entry name" value="BASIC AMINO ACID ANTIPORTER YFCC-RELATED"/>
    <property type="match status" value="1"/>
</dbReference>
<evidence type="ECO:0000256" key="1">
    <source>
        <dbReference type="ARBA" id="ARBA00004651"/>
    </source>
</evidence>
<accession>A0ABX0X979</accession>
<sequence length="464" mass="49447">MKPQKSPWYANIPPPLIMLFAILVFVAVLTYLLPAGHYERAEVAGRMRVIPGSYKTVDSTPIGFLQLFRAFPEGYRVATPIIFICLASALMFSVLDETKTIENAVGRLLHRLGTKRAELILVLLTFFYGLLGIMVGYENNIAMIPIAAVVVLALGGDLVLAAGVSAGGMTVAFGLSPINPYTVGIGHEIAELPLFSGAGLRSVLCFGALAITAAFNVRYYRKILRDPSASVGQGLDERGLALSKPLAEYALSGRDWLLLGIFLAGLGWVLFGVFNYQWFINDISAIFLIVFVATAFCSGLSLSRISAAGMRGVAEMAPATFIIGMAATVKVLLEEGQIQDTISYGLALSLEGLPTYLSAIGMSIGQSGLNLLIPSGSGQALATLPVMIPLGEALGLTRQVSILAFQVGDGVTNLFNPSLGGLVAMLSLCRVPFDRWLRFVLPLVGVILVWAWLGLLVAVAIGYV</sequence>